<accession>A0A0A1U724</accession>
<keyword evidence="3" id="KW-1185">Reference proteome</keyword>
<sequence length="327" mass="37320">MQIIKSSTTHTNLLNEPITILSKNSDTTNQTQNPLKNCLKTNVNANNEISSSSISENFKDKSESLLSSFGDAFSVNDPTKNLDQQITDKQFVSKRQLRSSQVNIEKNENDIINEEEKNQIYTWSGKKVNTVVFDSEKDTIKRGTKKLFMKIKNCNGSVLIIEDNEGNKFGFYISKKVDKMDKTIYDDTSFVFVLQKQFVKNFQKFGIKSDCTKNVFCVDGKNKIGLFSIGNGDLKVYKSHKGTTKCTCKQNSFDSGDNLENLFGENETTTFVLKRITFKYEILREAVPKIHINFCFKIFRVLPNALYLNKTKPILCPPDNIKRPTLQ</sequence>
<organism evidence="2 3">
    <name type="scientific">Entamoeba invadens IP1</name>
    <dbReference type="NCBI Taxonomy" id="370355"/>
    <lineage>
        <taxon>Eukaryota</taxon>
        <taxon>Amoebozoa</taxon>
        <taxon>Evosea</taxon>
        <taxon>Archamoebae</taxon>
        <taxon>Mastigamoebida</taxon>
        <taxon>Entamoebidae</taxon>
        <taxon>Entamoeba</taxon>
    </lineage>
</organism>
<name>A0A0A1U724_ENTIV</name>
<feature type="domain" description="TLDc" evidence="1">
    <location>
        <begin position="107"/>
        <end position="245"/>
    </location>
</feature>
<gene>
    <name evidence="2" type="ORF">EIN_482340</name>
</gene>
<protein>
    <recommendedName>
        <fullName evidence="1">TLDc domain-containing protein</fullName>
    </recommendedName>
</protein>
<dbReference type="VEuPathDB" id="AmoebaDB:EIN_482340"/>
<reference evidence="2 3" key="1">
    <citation type="submission" date="2012-10" db="EMBL/GenBank/DDBJ databases">
        <authorList>
            <person name="Zafar N."/>
            <person name="Inman J."/>
            <person name="Hall N."/>
            <person name="Lorenzi H."/>
            <person name="Caler E."/>
        </authorList>
    </citation>
    <scope>NUCLEOTIDE SEQUENCE [LARGE SCALE GENOMIC DNA]</scope>
    <source>
        <strain evidence="2 3">IP1</strain>
    </source>
</reference>
<dbReference type="GeneID" id="14889177"/>
<evidence type="ECO:0000259" key="1">
    <source>
        <dbReference type="Pfam" id="PF07534"/>
    </source>
</evidence>
<dbReference type="Pfam" id="PF07534">
    <property type="entry name" value="TLD"/>
    <property type="match status" value="1"/>
</dbReference>
<dbReference type="AlphaFoldDB" id="A0A0A1U724"/>
<dbReference type="EMBL" id="KB206527">
    <property type="protein sequence ID" value="ELP90190.1"/>
    <property type="molecule type" value="Genomic_DNA"/>
</dbReference>
<dbReference type="RefSeq" id="XP_004256961.1">
    <property type="nucleotide sequence ID" value="XM_004256913.1"/>
</dbReference>
<evidence type="ECO:0000313" key="3">
    <source>
        <dbReference type="Proteomes" id="UP000014680"/>
    </source>
</evidence>
<dbReference type="InterPro" id="IPR006571">
    <property type="entry name" value="TLDc_dom"/>
</dbReference>
<evidence type="ECO:0000313" key="2">
    <source>
        <dbReference type="EMBL" id="ELP90190.1"/>
    </source>
</evidence>
<dbReference type="KEGG" id="eiv:EIN_482340"/>
<dbReference type="Proteomes" id="UP000014680">
    <property type="component" value="Unassembled WGS sequence"/>
</dbReference>
<proteinExistence type="predicted"/>